<dbReference type="Proteomes" id="UP000012085">
    <property type="component" value="Unassembled WGS sequence"/>
</dbReference>
<sequence length="318" mass="36849">MRGLYRWIFASQILEWDKKLLTTSNGSYSLYDIHENMEWYTTMLKQVGDINGKKVALLVSDVFHLFSLLLAIDRLGGTVVPLNPFFGKIELQNVLSYVNPHIVFTIRKYDRRECFQTVYDWAHSVCEETVIFETEDYQYWSALVIKGDDKRLTEQEACVLDCSYVDGVLQLTTIDMDMMQRLYRRIVSALKLSNKDRMFSMTSVMSGIGISLLLSMVKTQLHLTVAEPRHWQEAMTLMKKTGSNKLLATNCVWKKLKHFTRFDRSLDLKKFESIGLIEHALSTDISSMLGNVVNLHRLFREEMNVGENKVAFTLPRES</sequence>
<dbReference type="Gene3D" id="3.40.50.12780">
    <property type="entry name" value="N-terminal domain of ligase-like"/>
    <property type="match status" value="1"/>
</dbReference>
<evidence type="ECO:0000313" key="2">
    <source>
        <dbReference type="Proteomes" id="UP000012085"/>
    </source>
</evidence>
<name>M8CVA4_9BACL</name>
<reference evidence="1 2" key="1">
    <citation type="submission" date="2013-03" db="EMBL/GenBank/DDBJ databases">
        <title>Assembly of a new bacterial strain Anoxybacillus flavithermus AK1.</title>
        <authorList>
            <person name="Rajan I."/>
            <person name="PoliReddy D."/>
            <person name="Sugumar T."/>
            <person name="Rathinam K."/>
            <person name="Alqarawi S."/>
            <person name="Khalil A.B."/>
            <person name="Sivakumar N."/>
        </authorList>
    </citation>
    <scope>NUCLEOTIDE SEQUENCE [LARGE SCALE GENOMIC DNA]</scope>
    <source>
        <strain evidence="1 2">AK1</strain>
    </source>
</reference>
<gene>
    <name evidence="1" type="ORF">H919_09828</name>
</gene>
<dbReference type="PATRIC" id="fig|1297581.3.peg.1991"/>
<dbReference type="EMBL" id="APCD01000015">
    <property type="protein sequence ID" value="EMT45463.1"/>
    <property type="molecule type" value="Genomic_DNA"/>
</dbReference>
<accession>M8CVA4</accession>
<dbReference type="RefSeq" id="WP_003397885.1">
    <property type="nucleotide sequence ID" value="NZ_APCD01000015.1"/>
</dbReference>
<dbReference type="InterPro" id="IPR042099">
    <property type="entry name" value="ANL_N_sf"/>
</dbReference>
<reference evidence="1 2" key="2">
    <citation type="journal article" date="2015" name="Genome Announc.">
        <title>Genome Sequence of Anoxybacillus flavithermus Strain AK1, a Thermophile Isolated from a Hot Spring in Saudi Arabia.</title>
        <authorList>
            <person name="Khalil A."/>
            <person name="Sivakumar N."/>
            <person name="Qarawi S."/>
        </authorList>
    </citation>
    <scope>NUCLEOTIDE SEQUENCE [LARGE SCALE GENOMIC DNA]</scope>
    <source>
        <strain evidence="1 2">AK1</strain>
    </source>
</reference>
<dbReference type="SUPFAM" id="SSF56801">
    <property type="entry name" value="Acetyl-CoA synthetase-like"/>
    <property type="match status" value="1"/>
</dbReference>
<evidence type="ECO:0000313" key="1">
    <source>
        <dbReference type="EMBL" id="EMT45463.1"/>
    </source>
</evidence>
<protein>
    <submittedName>
        <fullName evidence="1">Uncharacterized protein</fullName>
    </submittedName>
</protein>
<proteinExistence type="predicted"/>
<comment type="caution">
    <text evidence="1">The sequence shown here is derived from an EMBL/GenBank/DDBJ whole genome shotgun (WGS) entry which is preliminary data.</text>
</comment>
<dbReference type="AlphaFoldDB" id="M8CVA4"/>
<organism evidence="1 2">
    <name type="scientific">Anoxybacillus flavithermus AK1</name>
    <dbReference type="NCBI Taxonomy" id="1297581"/>
    <lineage>
        <taxon>Bacteria</taxon>
        <taxon>Bacillati</taxon>
        <taxon>Bacillota</taxon>
        <taxon>Bacilli</taxon>
        <taxon>Bacillales</taxon>
        <taxon>Anoxybacillaceae</taxon>
        <taxon>Anoxybacillus</taxon>
    </lineage>
</organism>